<evidence type="ECO:0000259" key="2">
    <source>
        <dbReference type="Pfam" id="PF01408"/>
    </source>
</evidence>
<dbReference type="Gene3D" id="3.40.50.720">
    <property type="entry name" value="NAD(P)-binding Rossmann-like Domain"/>
    <property type="match status" value="1"/>
</dbReference>
<feature type="domain" description="Gal80p-like C-terminal" evidence="3">
    <location>
        <begin position="141"/>
        <end position="254"/>
    </location>
</feature>
<evidence type="ECO:0000259" key="3">
    <source>
        <dbReference type="Pfam" id="PF22685"/>
    </source>
</evidence>
<dbReference type="InterPro" id="IPR036291">
    <property type="entry name" value="NAD(P)-bd_dom_sf"/>
</dbReference>
<accession>A0A8H6YVI3</accession>
<dbReference type="Pfam" id="PF22685">
    <property type="entry name" value="Gal80p_C-like"/>
    <property type="match status" value="1"/>
</dbReference>
<gene>
    <name evidence="4" type="ORF">MSAN_00850500</name>
</gene>
<proteinExistence type="predicted"/>
<name>A0A8H6YVI3_9AGAR</name>
<sequence length="276" mass="29801">MPPIRIGLIGLSSSAKTSWASAAHLPYLLSSRGLERYKIVALCNSTIESANGAIVTFGLPSSTRAYGSPVDLAGDAEVDLVVCCTRVDVHHGTIRPALAAGKTVYCEWPLAQDLTHVLDLSQLARDNNVRTMVGLQGRVAPAVQKLKELVNGGRIGKIINVEVRATGGLNHREELPSSLNYFMQRAVGGNVFTIGFGHLWDHIQHVHGDVLNIQSRLQLQFPTNKIRNPSTRAIVESVTSNVPDTVMVTGRLAESPAVQRGRNPAHPLPPRPAIIQ</sequence>
<dbReference type="Pfam" id="PF01408">
    <property type="entry name" value="GFO_IDH_MocA"/>
    <property type="match status" value="1"/>
</dbReference>
<evidence type="ECO:0000313" key="4">
    <source>
        <dbReference type="EMBL" id="KAF7367860.1"/>
    </source>
</evidence>
<dbReference type="GO" id="GO:0000166">
    <property type="term" value="F:nucleotide binding"/>
    <property type="evidence" value="ECO:0007669"/>
    <property type="project" value="InterPro"/>
</dbReference>
<dbReference type="Gene3D" id="3.30.360.10">
    <property type="entry name" value="Dihydrodipicolinate Reductase, domain 2"/>
    <property type="match status" value="1"/>
</dbReference>
<evidence type="ECO:0000313" key="5">
    <source>
        <dbReference type="Proteomes" id="UP000623467"/>
    </source>
</evidence>
<dbReference type="PANTHER" id="PTHR43708">
    <property type="entry name" value="CONSERVED EXPRESSED OXIDOREDUCTASE (EUROFUNG)"/>
    <property type="match status" value="1"/>
</dbReference>
<dbReference type="InterPro" id="IPR051317">
    <property type="entry name" value="Gfo/Idh/MocA_oxidoreduct"/>
</dbReference>
<dbReference type="Proteomes" id="UP000623467">
    <property type="component" value="Unassembled WGS sequence"/>
</dbReference>
<dbReference type="InterPro" id="IPR055080">
    <property type="entry name" value="Gal80p-like_C"/>
</dbReference>
<keyword evidence="5" id="KW-1185">Reference proteome</keyword>
<dbReference type="PANTHER" id="PTHR43708:SF1">
    <property type="entry name" value="GALACTOSE_LACTOSE METABOLISM REGULATORY PROTEIN GAL80"/>
    <property type="match status" value="1"/>
</dbReference>
<feature type="domain" description="Gfo/Idh/MocA-like oxidoreductase N-terminal" evidence="2">
    <location>
        <begin position="4"/>
        <end position="134"/>
    </location>
</feature>
<reference evidence="4" key="1">
    <citation type="submission" date="2020-05" db="EMBL/GenBank/DDBJ databases">
        <title>Mycena genomes resolve the evolution of fungal bioluminescence.</title>
        <authorList>
            <person name="Tsai I.J."/>
        </authorList>
    </citation>
    <scope>NUCLEOTIDE SEQUENCE</scope>
    <source>
        <strain evidence="4">160909Yilan</strain>
    </source>
</reference>
<dbReference type="OrthoDB" id="64915at2759"/>
<evidence type="ECO:0000256" key="1">
    <source>
        <dbReference type="SAM" id="MobiDB-lite"/>
    </source>
</evidence>
<dbReference type="AlphaFoldDB" id="A0A8H6YVI3"/>
<organism evidence="4 5">
    <name type="scientific">Mycena sanguinolenta</name>
    <dbReference type="NCBI Taxonomy" id="230812"/>
    <lineage>
        <taxon>Eukaryota</taxon>
        <taxon>Fungi</taxon>
        <taxon>Dikarya</taxon>
        <taxon>Basidiomycota</taxon>
        <taxon>Agaricomycotina</taxon>
        <taxon>Agaricomycetes</taxon>
        <taxon>Agaricomycetidae</taxon>
        <taxon>Agaricales</taxon>
        <taxon>Marasmiineae</taxon>
        <taxon>Mycenaceae</taxon>
        <taxon>Mycena</taxon>
    </lineage>
</organism>
<dbReference type="InterPro" id="IPR000683">
    <property type="entry name" value="Gfo/Idh/MocA-like_OxRdtase_N"/>
</dbReference>
<feature type="region of interest" description="Disordered" evidence="1">
    <location>
        <begin position="255"/>
        <end position="276"/>
    </location>
</feature>
<protein>
    <submittedName>
        <fullName evidence="4">NAD(P)-binding protein</fullName>
    </submittedName>
</protein>
<comment type="caution">
    <text evidence="4">The sequence shown here is derived from an EMBL/GenBank/DDBJ whole genome shotgun (WGS) entry which is preliminary data.</text>
</comment>
<dbReference type="EMBL" id="JACAZH010000005">
    <property type="protein sequence ID" value="KAF7367860.1"/>
    <property type="molecule type" value="Genomic_DNA"/>
</dbReference>
<dbReference type="SUPFAM" id="SSF51735">
    <property type="entry name" value="NAD(P)-binding Rossmann-fold domains"/>
    <property type="match status" value="1"/>
</dbReference>
<feature type="compositionally biased region" description="Pro residues" evidence="1">
    <location>
        <begin position="266"/>
        <end position="276"/>
    </location>
</feature>